<dbReference type="Proteomes" id="UP001204833">
    <property type="component" value="Unassembled WGS sequence"/>
</dbReference>
<evidence type="ECO:0000313" key="1">
    <source>
        <dbReference type="EMBL" id="KAI5965027.1"/>
    </source>
</evidence>
<keyword evidence="2" id="KW-1185">Reference proteome</keyword>
<name>A0AAD5BI85_9ASCO</name>
<accession>A0AAD5BI85</accession>
<dbReference type="RefSeq" id="XP_051610594.1">
    <property type="nucleotide sequence ID" value="XM_051755329.1"/>
</dbReference>
<proteinExistence type="predicted"/>
<dbReference type="GeneID" id="76148879"/>
<dbReference type="AlphaFoldDB" id="A0AAD5BI85"/>
<comment type="caution">
    <text evidence="1">The sequence shown here is derived from an EMBL/GenBank/DDBJ whole genome shotgun (WGS) entry which is preliminary data.</text>
</comment>
<gene>
    <name evidence="1" type="ORF">KGF57_000820</name>
</gene>
<dbReference type="EMBL" id="JAIHNG010000046">
    <property type="protein sequence ID" value="KAI5965027.1"/>
    <property type="molecule type" value="Genomic_DNA"/>
</dbReference>
<organism evidence="1 2">
    <name type="scientific">Candida theae</name>
    <dbReference type="NCBI Taxonomy" id="1198502"/>
    <lineage>
        <taxon>Eukaryota</taxon>
        <taxon>Fungi</taxon>
        <taxon>Dikarya</taxon>
        <taxon>Ascomycota</taxon>
        <taxon>Saccharomycotina</taxon>
        <taxon>Pichiomycetes</taxon>
        <taxon>Debaryomycetaceae</taxon>
        <taxon>Candida/Lodderomyces clade</taxon>
        <taxon>Candida</taxon>
    </lineage>
</organism>
<evidence type="ECO:0000313" key="2">
    <source>
        <dbReference type="Proteomes" id="UP001204833"/>
    </source>
</evidence>
<sequence length="99" mass="11323">MIRQMLNSKDVKIDFCKSDNAFLVSKNQNLNEQGKHSHLKFASVFTNKYIFDKLVDYNTIKADHDAKSGQIVITIPNLEKDDENLVNVPLNHKFNEGGE</sequence>
<reference evidence="1 2" key="1">
    <citation type="journal article" date="2022" name="DNA Res.">
        <title>Genome analysis of five recently described species of the CUG-Ser clade uncovers Candida theae as a new hybrid lineage with pathogenic potential in the Candida parapsilosis species complex.</title>
        <authorList>
            <person name="Mixao V."/>
            <person name="Del Olmo V."/>
            <person name="Hegedusova E."/>
            <person name="Saus E."/>
            <person name="Pryszcz L."/>
            <person name="Cillingova A."/>
            <person name="Nosek J."/>
            <person name="Gabaldon T."/>
        </authorList>
    </citation>
    <scope>NUCLEOTIDE SEQUENCE [LARGE SCALE GENOMIC DNA]</scope>
    <source>
        <strain evidence="1 2">CBS 12239</strain>
    </source>
</reference>
<protein>
    <submittedName>
        <fullName evidence="1">Uncharacterized protein</fullName>
    </submittedName>
</protein>